<accession>A0A1M6ALT0</accession>
<protein>
    <submittedName>
        <fullName evidence="1">Uncharacterized protein</fullName>
    </submittedName>
</protein>
<dbReference type="AlphaFoldDB" id="A0A1M6ALT0"/>
<reference evidence="1 2" key="1">
    <citation type="submission" date="2016-11" db="EMBL/GenBank/DDBJ databases">
        <authorList>
            <person name="Jaros S."/>
            <person name="Januszkiewicz K."/>
            <person name="Wedrychowicz H."/>
        </authorList>
    </citation>
    <scope>NUCLEOTIDE SEQUENCE [LARGE SCALE GENOMIC DNA]</scope>
    <source>
        <strain evidence="1 2">DSM 3074</strain>
    </source>
</reference>
<proteinExistence type="predicted"/>
<sequence length="51" mass="6124">MIIYSARYYDIELSEAKIIVADMFRVVKENWRELAKKWIESKCNRKDVASI</sequence>
<name>A0A1M6ALT0_9FIRM</name>
<gene>
    <name evidence="1" type="ORF">SAMN02745671_00424</name>
</gene>
<dbReference type="Proteomes" id="UP000191240">
    <property type="component" value="Unassembled WGS sequence"/>
</dbReference>
<dbReference type="EMBL" id="FQYW01000004">
    <property type="protein sequence ID" value="SHI37426.1"/>
    <property type="molecule type" value="Genomic_DNA"/>
</dbReference>
<evidence type="ECO:0000313" key="1">
    <source>
        <dbReference type="EMBL" id="SHI37426.1"/>
    </source>
</evidence>
<evidence type="ECO:0000313" key="2">
    <source>
        <dbReference type="Proteomes" id="UP000191240"/>
    </source>
</evidence>
<organism evidence="1 2">
    <name type="scientific">Anaerovibrio lipolyticus DSM 3074</name>
    <dbReference type="NCBI Taxonomy" id="1120997"/>
    <lineage>
        <taxon>Bacteria</taxon>
        <taxon>Bacillati</taxon>
        <taxon>Bacillota</taxon>
        <taxon>Negativicutes</taxon>
        <taxon>Selenomonadales</taxon>
        <taxon>Selenomonadaceae</taxon>
        <taxon>Anaerovibrio</taxon>
    </lineage>
</organism>